<dbReference type="InterPro" id="IPR029044">
    <property type="entry name" value="Nucleotide-diphossugar_trans"/>
</dbReference>
<gene>
    <name evidence="4" type="ORF">TPAB3V08_LOCUS14660</name>
</gene>
<dbReference type="Proteomes" id="UP001153148">
    <property type="component" value="Unassembled WGS sequence"/>
</dbReference>
<protein>
    <recommendedName>
        <fullName evidence="6">Isoprenoid synthase domain-containing protein</fullName>
    </recommendedName>
</protein>
<accession>A0ABN7PQ49</accession>
<dbReference type="Pfam" id="PF01128">
    <property type="entry name" value="IspD"/>
    <property type="match status" value="1"/>
</dbReference>
<dbReference type="InterPro" id="IPR034683">
    <property type="entry name" value="IspD/TarI"/>
</dbReference>
<evidence type="ECO:0000313" key="4">
    <source>
        <dbReference type="EMBL" id="CAG2067717.1"/>
    </source>
</evidence>
<keyword evidence="5" id="KW-1185">Reference proteome</keyword>
<dbReference type="PANTHER" id="PTHR43015">
    <property type="entry name" value="D-RIBITOL-5-PHOSPHATE CYTIDYLYLTRANSFERASE"/>
    <property type="match status" value="1"/>
</dbReference>
<dbReference type="EMBL" id="CAJPIN010073707">
    <property type="protein sequence ID" value="CAG2067717.1"/>
    <property type="molecule type" value="Genomic_DNA"/>
</dbReference>
<dbReference type="InterPro" id="IPR018294">
    <property type="entry name" value="ISPD_synthase_CS"/>
</dbReference>
<comment type="caution">
    <text evidence="4">The sequence shown here is derived from an EMBL/GenBank/DDBJ whole genome shotgun (WGS) entry which is preliminary data.</text>
</comment>
<feature type="non-terminal residue" evidence="4">
    <location>
        <position position="1"/>
    </location>
</feature>
<evidence type="ECO:0000256" key="2">
    <source>
        <dbReference type="ARBA" id="ARBA00022679"/>
    </source>
</evidence>
<evidence type="ECO:0000256" key="1">
    <source>
        <dbReference type="ARBA" id="ARBA00009789"/>
    </source>
</evidence>
<dbReference type="PROSITE" id="PS01295">
    <property type="entry name" value="ISPD"/>
    <property type="match status" value="1"/>
</dbReference>
<dbReference type="SUPFAM" id="SSF53448">
    <property type="entry name" value="Nucleotide-diphospho-sugar transferases"/>
    <property type="match status" value="1"/>
</dbReference>
<evidence type="ECO:0008006" key="6">
    <source>
        <dbReference type="Google" id="ProtNLM"/>
    </source>
</evidence>
<evidence type="ECO:0000313" key="5">
    <source>
        <dbReference type="Proteomes" id="UP001153148"/>
    </source>
</evidence>
<reference evidence="4" key="1">
    <citation type="submission" date="2021-03" db="EMBL/GenBank/DDBJ databases">
        <authorList>
            <person name="Tran Van P."/>
        </authorList>
    </citation>
    <scope>NUCLEOTIDE SEQUENCE</scope>
</reference>
<name>A0ABN7PQ49_TIMPD</name>
<organism evidence="4 5">
    <name type="scientific">Timema podura</name>
    <name type="common">Walking stick</name>
    <dbReference type="NCBI Taxonomy" id="61482"/>
    <lineage>
        <taxon>Eukaryota</taxon>
        <taxon>Metazoa</taxon>
        <taxon>Ecdysozoa</taxon>
        <taxon>Arthropoda</taxon>
        <taxon>Hexapoda</taxon>
        <taxon>Insecta</taxon>
        <taxon>Pterygota</taxon>
        <taxon>Neoptera</taxon>
        <taxon>Polyneoptera</taxon>
        <taxon>Phasmatodea</taxon>
        <taxon>Timematodea</taxon>
        <taxon>Timematoidea</taxon>
        <taxon>Timematidae</taxon>
        <taxon>Timema</taxon>
    </lineage>
</organism>
<evidence type="ECO:0000256" key="3">
    <source>
        <dbReference type="ARBA" id="ARBA00022695"/>
    </source>
</evidence>
<dbReference type="Gene3D" id="3.90.550.10">
    <property type="entry name" value="Spore Coat Polysaccharide Biosynthesis Protein SpsA, Chain A"/>
    <property type="match status" value="1"/>
</dbReference>
<dbReference type="PANTHER" id="PTHR43015:SF1">
    <property type="entry name" value="D-RIBITOL-5-PHOSPHATE CYTIDYLYLTRANSFERASE"/>
    <property type="match status" value="1"/>
</dbReference>
<keyword evidence="3" id="KW-0548">Nucleotidyltransferase</keyword>
<keyword evidence="2" id="KW-0808">Transferase</keyword>
<comment type="similarity">
    <text evidence="1">Belongs to the IspD/TarI cytidylyltransferase family. IspD subfamily.</text>
</comment>
<proteinExistence type="inferred from homology"/>
<sequence length="157" mass="17578">FSIDRNKVLVVSGEQTRHRSIRAGLRALHKKESPVHVVVVHDAVRPIVPAGLVEELVLAADQHGAAGFTRPLVSTVVQGGEDGFLERTLDRATHFASETPQAFQFNILMSAFSKDVEGSKKVLYSQVRKRRREKRQRIRMVNEEGRTLKTGELGKEL</sequence>